<organism evidence="3 4">
    <name type="scientific">Tegillarca granosa</name>
    <name type="common">Malaysian cockle</name>
    <name type="synonym">Anadara granosa</name>
    <dbReference type="NCBI Taxonomy" id="220873"/>
    <lineage>
        <taxon>Eukaryota</taxon>
        <taxon>Metazoa</taxon>
        <taxon>Spiralia</taxon>
        <taxon>Lophotrochozoa</taxon>
        <taxon>Mollusca</taxon>
        <taxon>Bivalvia</taxon>
        <taxon>Autobranchia</taxon>
        <taxon>Pteriomorphia</taxon>
        <taxon>Arcoida</taxon>
        <taxon>Arcoidea</taxon>
        <taxon>Arcidae</taxon>
        <taxon>Tegillarca</taxon>
    </lineage>
</organism>
<evidence type="ECO:0000256" key="1">
    <source>
        <dbReference type="SAM" id="MobiDB-lite"/>
    </source>
</evidence>
<feature type="region of interest" description="Disordered" evidence="1">
    <location>
        <begin position="105"/>
        <end position="124"/>
    </location>
</feature>
<sequence length="571" mass="64967">MNIREVFRKVSPYVTRQWKQLCKELDIQDSDLAAIENNSGFGASLSQFAYKGMCLWHERSKGKANKERLTEALRVCGLKRAEDHVNDFFAEEIKNIHLRMLVVGSSSSSRPSSTKASISRPVSSRVSSARQKKFPVPKVVYHHGKQISITEYETRLYETSVLGFCIIKNIVITGLSSRPVSGRGRFIRSARSRSAKKKKTDEDSFCESLYSICSGECVFEYSLSELCLKVNVRYIHAANKSEFDGIIKQRQHSKEMVEKFYSAILENSEHYINVLESSIDIRGIKVLGLTPGSLVVRFQCRTLGALESLNQMCKSRRLLAICKSVFVTKEMLSYVGANVLEIDVNIREEELDDCRESLLSRKFKDTTSIHPADTLVLSSDQPKNDHTITDDHKENFNLNQWRRHISEETNSVKQRYQKFSESLSDFLRTLQIILPHGRERIFCLSDVIGLLNYLTDTSSVSSGVRTDLVREFISIVNHVRLVTVDIKQNASLAFMDDNSDSDNDNDDYKIMDCLVNDIEVMLQPDNDFEEDVSVLDRKINPAERPFIGLMCYVPLLLAKLSTVLYTLSAPI</sequence>
<dbReference type="PANTHER" id="PTHR15077">
    <property type="entry name" value="FAS-ASSOCIATING DEATH DOMAIN-CONTAINING PROTEIN FADD"/>
    <property type="match status" value="1"/>
</dbReference>
<evidence type="ECO:0000313" key="4">
    <source>
        <dbReference type="Proteomes" id="UP001217089"/>
    </source>
</evidence>
<dbReference type="InterPro" id="IPR016729">
    <property type="entry name" value="FADD"/>
</dbReference>
<evidence type="ECO:0000259" key="2">
    <source>
        <dbReference type="PROSITE" id="PS50017"/>
    </source>
</evidence>
<dbReference type="SUPFAM" id="SSF47986">
    <property type="entry name" value="DEATH domain"/>
    <property type="match status" value="1"/>
</dbReference>
<dbReference type="PROSITE" id="PS50017">
    <property type="entry name" value="DEATH_DOMAIN"/>
    <property type="match status" value="1"/>
</dbReference>
<dbReference type="InterPro" id="IPR011029">
    <property type="entry name" value="DEATH-like_dom_sf"/>
</dbReference>
<comment type="caution">
    <text evidence="3">The sequence shown here is derived from an EMBL/GenBank/DDBJ whole genome shotgun (WGS) entry which is preliminary data.</text>
</comment>
<name>A0ABQ9FT75_TEGGR</name>
<dbReference type="Pfam" id="PF00531">
    <property type="entry name" value="Death"/>
    <property type="match status" value="1"/>
</dbReference>
<proteinExistence type="predicted"/>
<dbReference type="Gene3D" id="1.10.533.10">
    <property type="entry name" value="Death Domain, Fas"/>
    <property type="match status" value="1"/>
</dbReference>
<dbReference type="InterPro" id="IPR000488">
    <property type="entry name" value="Death_dom"/>
</dbReference>
<gene>
    <name evidence="3" type="ORF">KUTeg_004273</name>
</gene>
<dbReference type="Proteomes" id="UP001217089">
    <property type="component" value="Unassembled WGS sequence"/>
</dbReference>
<dbReference type="CDD" id="cd01670">
    <property type="entry name" value="Death"/>
    <property type="match status" value="1"/>
</dbReference>
<protein>
    <recommendedName>
        <fullName evidence="2">Death domain-containing protein</fullName>
    </recommendedName>
</protein>
<dbReference type="EMBL" id="JARBDR010000214">
    <property type="protein sequence ID" value="KAJ8319182.1"/>
    <property type="molecule type" value="Genomic_DNA"/>
</dbReference>
<reference evidence="3 4" key="1">
    <citation type="submission" date="2022-12" db="EMBL/GenBank/DDBJ databases">
        <title>Chromosome-level genome of Tegillarca granosa.</title>
        <authorList>
            <person name="Kim J."/>
        </authorList>
    </citation>
    <scope>NUCLEOTIDE SEQUENCE [LARGE SCALE GENOMIC DNA]</scope>
    <source>
        <strain evidence="3">Teg-2019</strain>
        <tissue evidence="3">Adductor muscle</tissue>
    </source>
</reference>
<accession>A0ABQ9FT75</accession>
<keyword evidence="4" id="KW-1185">Reference proteome</keyword>
<feature type="domain" description="Death" evidence="2">
    <location>
        <begin position="17"/>
        <end position="89"/>
    </location>
</feature>
<evidence type="ECO:0000313" key="3">
    <source>
        <dbReference type="EMBL" id="KAJ8319182.1"/>
    </source>
</evidence>